<dbReference type="eggNOG" id="COG1028">
    <property type="taxonomic scope" value="Bacteria"/>
</dbReference>
<dbReference type="Pfam" id="PF13561">
    <property type="entry name" value="adh_short_C2"/>
    <property type="match status" value="1"/>
</dbReference>
<dbReference type="RefSeq" id="WP_007555638.1">
    <property type="nucleotide sequence ID" value="NZ_GL878519.1"/>
</dbReference>
<dbReference type="PANTHER" id="PTHR42760">
    <property type="entry name" value="SHORT-CHAIN DEHYDROGENASES/REDUCTASES FAMILY MEMBER"/>
    <property type="match status" value="1"/>
</dbReference>
<dbReference type="HOGENOM" id="CLU_010194_2_10_9"/>
<dbReference type="PRINTS" id="PR00080">
    <property type="entry name" value="SDRFAMILY"/>
</dbReference>
<dbReference type="Proteomes" id="UP000003503">
    <property type="component" value="Unassembled WGS sequence"/>
</dbReference>
<name>F2BVW7_9FIRM</name>
<dbReference type="STRING" id="888062.HMPREF9083_0334"/>
<comment type="caution">
    <text evidence="3">The sequence shown here is derived from an EMBL/GenBank/DDBJ whole genome shotgun (WGS) entry which is preliminary data.</text>
</comment>
<dbReference type="InterPro" id="IPR020904">
    <property type="entry name" value="Sc_DH/Rdtase_CS"/>
</dbReference>
<dbReference type="EC" id="1.1.1.100" evidence="3"/>
<proteinExistence type="inferred from homology"/>
<sequence>MKKTAIITGGTSGIGLQTAKTLAEEGYMPILLARDEVKGKSAEFEISGSVFIPCDVRNPVSCKNAIEKAAKFGEIRAVVTSAGIYGESLLENTTDEQIKIFFETNVFGTMYILREIIPYMKKNGGSIVTIASDAALQGNTQCSLYGATKGAVTAFSKSLALELSVYKIRVNVICPADIDTPLLEKQLLKSGENKKILSRQYPLMRIGKAEDVANAAAFLLSEKASFITGTILSVDGGLTDW</sequence>
<dbReference type="GO" id="GO:0008206">
    <property type="term" value="P:bile acid metabolic process"/>
    <property type="evidence" value="ECO:0007669"/>
    <property type="project" value="UniProtKB-ARBA"/>
</dbReference>
<dbReference type="GO" id="GO:0030497">
    <property type="term" value="P:fatty acid elongation"/>
    <property type="evidence" value="ECO:0007669"/>
    <property type="project" value="TreeGrafter"/>
</dbReference>
<dbReference type="InterPro" id="IPR002347">
    <property type="entry name" value="SDR_fam"/>
</dbReference>
<dbReference type="SUPFAM" id="SSF51735">
    <property type="entry name" value="NAD(P)-binding Rossmann-fold domains"/>
    <property type="match status" value="1"/>
</dbReference>
<comment type="similarity">
    <text evidence="1">Belongs to the short-chain dehydrogenases/reductases (SDR) family.</text>
</comment>
<reference evidence="3 4" key="1">
    <citation type="submission" date="2011-02" db="EMBL/GenBank/DDBJ databases">
        <authorList>
            <person name="Muzny D."/>
            <person name="Qin X."/>
            <person name="Deng J."/>
            <person name="Jiang H."/>
            <person name="Liu Y."/>
            <person name="Qu J."/>
            <person name="Song X.-Z."/>
            <person name="Zhang L."/>
            <person name="Thornton R."/>
            <person name="Coyle M."/>
            <person name="Francisco L."/>
            <person name="Jackson L."/>
            <person name="Javaid M."/>
            <person name="Korchina V."/>
            <person name="Kovar C."/>
            <person name="Mata R."/>
            <person name="Mathew T."/>
            <person name="Ngo R."/>
            <person name="Nguyen L."/>
            <person name="Nguyen N."/>
            <person name="Okwuonu G."/>
            <person name="Ongeri F."/>
            <person name="Pham C."/>
            <person name="Simmons D."/>
            <person name="Wilczek-Boney K."/>
            <person name="Hale W."/>
            <person name="Jakkamsetti A."/>
            <person name="Pham P."/>
            <person name="Ruth R."/>
            <person name="San Lucas F."/>
            <person name="Warren J."/>
            <person name="Zhang J."/>
            <person name="Zhao Z."/>
            <person name="Zhou C."/>
            <person name="Zhu D."/>
            <person name="Lee S."/>
            <person name="Bess C."/>
            <person name="Blankenburg K."/>
            <person name="Forbes L."/>
            <person name="Fu Q."/>
            <person name="Gubbala S."/>
            <person name="Hirani K."/>
            <person name="Jayaseelan J.C."/>
            <person name="Lara F."/>
            <person name="Munidasa M."/>
            <person name="Palculict T."/>
            <person name="Patil S."/>
            <person name="Pu L.-L."/>
            <person name="Saada N."/>
            <person name="Tang L."/>
            <person name="Weissenberger G."/>
            <person name="Zhu Y."/>
            <person name="Hemphill L."/>
            <person name="Shang Y."/>
            <person name="Youmans B."/>
            <person name="Ayvaz T."/>
            <person name="Ross M."/>
            <person name="Santibanez J."/>
            <person name="Aqrawi P."/>
            <person name="Gross S."/>
            <person name="Joshi V."/>
            <person name="Fowler G."/>
            <person name="Nazareth L."/>
            <person name="Reid J."/>
            <person name="Worley K."/>
            <person name="Petrosino J."/>
            <person name="Highlander S."/>
            <person name="Gibbs R."/>
        </authorList>
    </citation>
    <scope>NUCLEOTIDE SEQUENCE [LARGE SCALE GENOMIC DNA]</scope>
    <source>
        <strain evidence="3 4">DSM 19965</strain>
    </source>
</reference>
<dbReference type="Gene3D" id="3.40.50.720">
    <property type="entry name" value="NAD(P)-binding Rossmann-like Domain"/>
    <property type="match status" value="1"/>
</dbReference>
<dbReference type="AlphaFoldDB" id="F2BVW7"/>
<dbReference type="CDD" id="cd05233">
    <property type="entry name" value="SDR_c"/>
    <property type="match status" value="1"/>
</dbReference>
<evidence type="ECO:0000313" key="3">
    <source>
        <dbReference type="EMBL" id="EGF15643.1"/>
    </source>
</evidence>
<dbReference type="FunFam" id="3.40.50.720:FF:000084">
    <property type="entry name" value="Short-chain dehydrogenase reductase"/>
    <property type="match status" value="1"/>
</dbReference>
<keyword evidence="4" id="KW-1185">Reference proteome</keyword>
<dbReference type="InterPro" id="IPR036291">
    <property type="entry name" value="NAD(P)-bd_dom_sf"/>
</dbReference>
<protein>
    <submittedName>
        <fullName evidence="3">3-oxoacyl-[acyl-carrier-protein] reductase</fullName>
        <ecNumber evidence="3">1.1.1.100</ecNumber>
    </submittedName>
</protein>
<organism evidence="3 4">
    <name type="scientific">Dialister micraerophilus DSM 19965</name>
    <dbReference type="NCBI Taxonomy" id="888062"/>
    <lineage>
        <taxon>Bacteria</taxon>
        <taxon>Bacillati</taxon>
        <taxon>Bacillota</taxon>
        <taxon>Negativicutes</taxon>
        <taxon>Veillonellales</taxon>
        <taxon>Veillonellaceae</taxon>
        <taxon>Dialister</taxon>
    </lineage>
</organism>
<gene>
    <name evidence="3" type="primary">fabG</name>
    <name evidence="3" type="ORF">HMPREF9083_0334</name>
</gene>
<dbReference type="PROSITE" id="PS00061">
    <property type="entry name" value="ADH_SHORT"/>
    <property type="match status" value="1"/>
</dbReference>
<dbReference type="EMBL" id="AFBB01000006">
    <property type="protein sequence ID" value="EGF15643.1"/>
    <property type="molecule type" value="Genomic_DNA"/>
</dbReference>
<dbReference type="PANTHER" id="PTHR42760:SF123">
    <property type="entry name" value="OXIDOREDUCTASE"/>
    <property type="match status" value="1"/>
</dbReference>
<dbReference type="PRINTS" id="PR00081">
    <property type="entry name" value="GDHRDH"/>
</dbReference>
<evidence type="ECO:0000256" key="2">
    <source>
        <dbReference type="ARBA" id="ARBA00023002"/>
    </source>
</evidence>
<evidence type="ECO:0000313" key="4">
    <source>
        <dbReference type="Proteomes" id="UP000003503"/>
    </source>
</evidence>
<dbReference type="GO" id="GO:0004316">
    <property type="term" value="F:3-oxoacyl-[acyl-carrier-protein] reductase (NADPH) activity"/>
    <property type="evidence" value="ECO:0007669"/>
    <property type="project" value="UniProtKB-EC"/>
</dbReference>
<evidence type="ECO:0000256" key="1">
    <source>
        <dbReference type="ARBA" id="ARBA00006484"/>
    </source>
</evidence>
<keyword evidence="2 3" id="KW-0560">Oxidoreductase</keyword>
<accession>F2BVW7</accession>